<evidence type="ECO:0000313" key="2">
    <source>
        <dbReference type="Proteomes" id="UP000321296"/>
    </source>
</evidence>
<evidence type="ECO:0000313" key="1">
    <source>
        <dbReference type="EMBL" id="QEA42336.1"/>
    </source>
</evidence>
<organism evidence="1 2">
    <name type="scientific">Leuconostoc pseudomesenteroides</name>
    <dbReference type="NCBI Taxonomy" id="33968"/>
    <lineage>
        <taxon>Bacteria</taxon>
        <taxon>Bacillati</taxon>
        <taxon>Bacillota</taxon>
        <taxon>Bacilli</taxon>
        <taxon>Lactobacillales</taxon>
        <taxon>Lactobacillaceae</taxon>
        <taxon>Leuconostoc</taxon>
    </lineage>
</organism>
<gene>
    <name evidence="1" type="ORF">FGL85_07355</name>
</gene>
<sequence>MNNDNLINRNNQLREKLNSANKQYYEDLLTYIRGKSMFNRERDVEQLMLDMLHDLIDAQSNGQSAESYFGKNPQALADEILQTLPKSFFETFKLACYILFGYVLFFTIPSMAIPSAKFDLGNLMITGVLGFIWSLGVLWLIGQETYQKSKFKKYTSYTACALIFVGLIIGSVFLKTPLSLSLPGWWGIGTILILFVITTTIFLVERKRMPFLITIYVLIVLDTLLGIGSRIPGFADLLTQPISKSTALWVILIGVPIVAVAFGFGTYRYLMKNDATN</sequence>
<dbReference type="KEGG" id="lpse:FGL85_07355"/>
<dbReference type="Gene3D" id="1.10.1900.10">
    <property type="entry name" value="c-terminal domain of poly(a) binding protein"/>
    <property type="match status" value="1"/>
</dbReference>
<dbReference type="PANTHER" id="PTHR41307:SF1">
    <property type="entry name" value="MEMBRANE PROTEIN"/>
    <property type="match status" value="1"/>
</dbReference>
<name>A0A5B8T074_LEUPS</name>
<dbReference type="Proteomes" id="UP000321296">
    <property type="component" value="Chromosome"/>
</dbReference>
<dbReference type="SUPFAM" id="SSF158560">
    <property type="entry name" value="BH3980-like"/>
    <property type="match status" value="1"/>
</dbReference>
<dbReference type="AlphaFoldDB" id="A0A5B8T074"/>
<reference evidence="1 2" key="1">
    <citation type="submission" date="2019-06" db="EMBL/GenBank/DDBJ databases">
        <title>Genome analyses of bacteria isolated from kimchi.</title>
        <authorList>
            <person name="Lee S."/>
            <person name="Ahn S."/>
            <person name="Roh S."/>
        </authorList>
    </citation>
    <scope>NUCLEOTIDE SEQUENCE [LARGE SCALE GENOMIC DNA]</scope>
    <source>
        <strain evidence="1 2">CBA3630</strain>
    </source>
</reference>
<dbReference type="PANTHER" id="PTHR41307">
    <property type="entry name" value="MEMBRANE PROTEIN-RELATED"/>
    <property type="match status" value="1"/>
</dbReference>
<protein>
    <submittedName>
        <fullName evidence="1">Uncharacterized protein</fullName>
    </submittedName>
</protein>
<dbReference type="RefSeq" id="WP_147651501.1">
    <property type="nucleotide sequence ID" value="NZ_BMBO01000005.1"/>
</dbReference>
<dbReference type="EMBL" id="CP042383">
    <property type="protein sequence ID" value="QEA42336.1"/>
    <property type="molecule type" value="Genomic_DNA"/>
</dbReference>
<proteinExistence type="predicted"/>
<accession>A0A5B8T074</accession>